<keyword evidence="3" id="KW-0328">Glycosyltransferase</keyword>
<dbReference type="PROSITE" id="PS00375">
    <property type="entry name" value="UDPGT"/>
    <property type="match status" value="1"/>
</dbReference>
<dbReference type="GO" id="GO:1901137">
    <property type="term" value="P:carbohydrate derivative biosynthetic process"/>
    <property type="evidence" value="ECO:0007669"/>
    <property type="project" value="UniProtKB-ARBA"/>
</dbReference>
<evidence type="ECO:0000259" key="5">
    <source>
        <dbReference type="Pfam" id="PF26168"/>
    </source>
</evidence>
<dbReference type="Pfam" id="PF26168">
    <property type="entry name" value="Glyco_transf_N"/>
    <property type="match status" value="1"/>
</dbReference>
<dbReference type="InterPro" id="IPR035595">
    <property type="entry name" value="UDP_glycos_trans_CS"/>
</dbReference>
<protein>
    <recommendedName>
        <fullName evidence="4">Glycosyltransferase</fullName>
        <ecNumber evidence="4">2.4.1.-</ecNumber>
    </recommendedName>
</protein>
<evidence type="ECO:0000256" key="4">
    <source>
        <dbReference type="RuleBase" id="RU362057"/>
    </source>
</evidence>
<dbReference type="EC" id="2.4.1.-" evidence="4"/>
<dbReference type="CAZy" id="GT1">
    <property type="family name" value="Glycosyltransferase Family 1"/>
</dbReference>
<evidence type="ECO:0000256" key="1">
    <source>
        <dbReference type="ARBA" id="ARBA00009995"/>
    </source>
</evidence>
<dbReference type="SUPFAM" id="SSF53756">
    <property type="entry name" value="UDP-Glycosyltransferase/glycogen phosphorylase"/>
    <property type="match status" value="1"/>
</dbReference>
<dbReference type="Gene3D" id="3.40.50.2000">
    <property type="entry name" value="Glycogen Phosphorylase B"/>
    <property type="match status" value="2"/>
</dbReference>
<evidence type="ECO:0000256" key="3">
    <source>
        <dbReference type="RuleBase" id="RU003718"/>
    </source>
</evidence>
<sequence>MDTKHQDKPSILMLPWLAHGHIAPHLELAKKLSQKNFHIYFCSTPNNLQSFGRNVEKNFSSSIQLIELQLPNTFPELPSQNQTTKNLPPHLIYTLVGAFEDAKPAFCNILETLKPTLVMYDLFQPWAAEAAYQYDIAAILFLPLSAVACSFLLHNIVNPNLKYPFFESDYQDRESKNINYFLHLTANGTLNKDRFLKAFELSCKFVFIKTSREIESKYLDYFPSLMGNEIIPVGPLIQEPTFKEDDTKIMDWLSQKEPRSVVYASFGSEYFPSKDEIHEIASGLLLSEVNFIWAFRLHPDEKMTIEEALPQGFAEEIERNNKGMIVQGWVPQAKILRHGSIGGFLSHCGWGSVVEGMVFGVPIIGVPMAYEQPSNAKVVVDNGMGMVVPRDKINQRLGGEEVARVIKHVVLQEEAKQIRRKANEISESMKKIGDAEMSVVVEKLLQLVKKSE</sequence>
<reference evidence="6" key="1">
    <citation type="submission" date="2009-09" db="EMBL/GenBank/DDBJ databases">
        <title>Isolation of the genes-encoding 1,2 rhamnosyltransferase and valencene synthase from Citrus grandis and C. sinensis.</title>
        <authorList>
            <person name="Liu C.H."/>
            <person name="Deng X.X."/>
            <person name="Ye J.L."/>
            <person name="Xu J."/>
        </authorList>
    </citation>
    <scope>NUCLEOTIDE SEQUENCE</scope>
</reference>
<organism evidence="6">
    <name type="scientific">Citrus maxima</name>
    <name type="common">Pomelo</name>
    <name type="synonym">Citrus grandis</name>
    <dbReference type="NCBI Taxonomy" id="37334"/>
    <lineage>
        <taxon>Eukaryota</taxon>
        <taxon>Viridiplantae</taxon>
        <taxon>Streptophyta</taxon>
        <taxon>Embryophyta</taxon>
        <taxon>Tracheophyta</taxon>
        <taxon>Spermatophyta</taxon>
        <taxon>Magnoliopsida</taxon>
        <taxon>eudicotyledons</taxon>
        <taxon>Gunneridae</taxon>
        <taxon>Pentapetalae</taxon>
        <taxon>rosids</taxon>
        <taxon>malvids</taxon>
        <taxon>Sapindales</taxon>
        <taxon>Rutaceae</taxon>
        <taxon>Aurantioideae</taxon>
        <taxon>Citrus</taxon>
    </lineage>
</organism>
<proteinExistence type="evidence at transcript level"/>
<dbReference type="GO" id="GO:0008194">
    <property type="term" value="F:UDP-glycosyltransferase activity"/>
    <property type="evidence" value="ECO:0007669"/>
    <property type="project" value="InterPro"/>
</dbReference>
<dbReference type="InterPro" id="IPR002213">
    <property type="entry name" value="UDP_glucos_trans"/>
</dbReference>
<dbReference type="FunFam" id="3.40.50.2000:FF:000060">
    <property type="entry name" value="Glycosyltransferase"/>
    <property type="match status" value="1"/>
</dbReference>
<evidence type="ECO:0000256" key="2">
    <source>
        <dbReference type="ARBA" id="ARBA00022679"/>
    </source>
</evidence>
<dbReference type="PANTHER" id="PTHR48044:SF9">
    <property type="entry name" value="UDP-GLYCOSYLTRANSFERASE SUPERFAMILY PROTEIN"/>
    <property type="match status" value="1"/>
</dbReference>
<comment type="similarity">
    <text evidence="1 3">Belongs to the UDP-glycosyltransferase family.</text>
</comment>
<dbReference type="EMBL" id="GQ988383">
    <property type="protein sequence ID" value="ACX70154.1"/>
    <property type="molecule type" value="mRNA"/>
</dbReference>
<name>D0UZK1_CITMA</name>
<evidence type="ECO:0000313" key="6">
    <source>
        <dbReference type="EMBL" id="ACX70154.1"/>
    </source>
</evidence>
<dbReference type="CDD" id="cd03784">
    <property type="entry name" value="GT1_Gtf-like"/>
    <property type="match status" value="1"/>
</dbReference>
<dbReference type="InterPro" id="IPR058980">
    <property type="entry name" value="Glyco_transf_N"/>
</dbReference>
<gene>
    <name evidence="6" type="primary">1,2RhaT</name>
</gene>
<accession>D0UZK1</accession>
<dbReference type="PANTHER" id="PTHR48044">
    <property type="entry name" value="GLYCOSYLTRANSFERASE"/>
    <property type="match status" value="1"/>
</dbReference>
<feature type="domain" description="Glycosyltransferase N-terminal" evidence="5">
    <location>
        <begin position="10"/>
        <end position="237"/>
    </location>
</feature>
<dbReference type="Pfam" id="PF00201">
    <property type="entry name" value="UDPGT"/>
    <property type="match status" value="1"/>
</dbReference>
<dbReference type="AlphaFoldDB" id="D0UZK1"/>
<keyword evidence="2 3" id="KW-0808">Transferase</keyword>